<evidence type="ECO:0000256" key="4">
    <source>
        <dbReference type="ARBA" id="ARBA00023163"/>
    </source>
</evidence>
<keyword evidence="4" id="KW-0804">Transcription</keyword>
<keyword evidence="2" id="KW-0805">Transcription regulation</keyword>
<dbReference type="InterPro" id="IPR036390">
    <property type="entry name" value="WH_DNA-bd_sf"/>
</dbReference>
<comment type="caution">
    <text evidence="6">The sequence shown here is derived from an EMBL/GenBank/DDBJ whole genome shotgun (WGS) entry which is preliminary data.</text>
</comment>
<dbReference type="SUPFAM" id="SSF53850">
    <property type="entry name" value="Periplasmic binding protein-like II"/>
    <property type="match status" value="1"/>
</dbReference>
<gene>
    <name evidence="6" type="ORF">E8K88_09245</name>
</gene>
<reference evidence="6 7" key="1">
    <citation type="submission" date="2019-04" db="EMBL/GenBank/DDBJ databases">
        <title>Lampropedia sp YIM MLB12 draf genome.</title>
        <authorList>
            <person name="Wang Y.-X."/>
        </authorList>
    </citation>
    <scope>NUCLEOTIDE SEQUENCE [LARGE SCALE GENOMIC DNA]</scope>
    <source>
        <strain evidence="6 7">YIM MLB12</strain>
    </source>
</reference>
<feature type="domain" description="HTH lysR-type" evidence="5">
    <location>
        <begin position="1"/>
        <end position="58"/>
    </location>
</feature>
<accession>A0A4S5BU39</accession>
<dbReference type="InterPro" id="IPR000847">
    <property type="entry name" value="LysR_HTH_N"/>
</dbReference>
<dbReference type="PRINTS" id="PR00039">
    <property type="entry name" value="HTHLYSR"/>
</dbReference>
<dbReference type="GO" id="GO:0032993">
    <property type="term" value="C:protein-DNA complex"/>
    <property type="evidence" value="ECO:0007669"/>
    <property type="project" value="TreeGrafter"/>
</dbReference>
<dbReference type="InterPro" id="IPR036388">
    <property type="entry name" value="WH-like_DNA-bd_sf"/>
</dbReference>
<protein>
    <submittedName>
        <fullName evidence="6">LysR family transcriptional regulator</fullName>
    </submittedName>
</protein>
<sequence length="296" mass="32337">MKTHLLRYFVALAEEKHFGRAAQRLFITQPPLSMALKALEAELGVSLLERDAKHVRLTPAGQAFLVEARKVLAQLQHASEVVRNVAQGKLGGLKIGITGSMIYRGVPGYCTAFRQDHPLVDISLHEVSTGDQLRMLARGELDLGFLNISSPTEALDILPLGEEPLVCCLPSTHRLAGHKTINLQDLAGETFVMFAREVSPATYDNVIACLQQAGIHPQTRHAAMQWLTVMALVSVGQGVSLVPACMAQLGMNGVRLLPLRKIKAATPAYMAWRKDVHDNAVRDAFIASIRATVQRV</sequence>
<dbReference type="InterPro" id="IPR005119">
    <property type="entry name" value="LysR_subst-bd"/>
</dbReference>
<evidence type="ECO:0000313" key="6">
    <source>
        <dbReference type="EMBL" id="THJ33458.1"/>
    </source>
</evidence>
<dbReference type="GO" id="GO:0003677">
    <property type="term" value="F:DNA binding"/>
    <property type="evidence" value="ECO:0007669"/>
    <property type="project" value="UniProtKB-KW"/>
</dbReference>
<dbReference type="FunFam" id="1.10.10.10:FF:000001">
    <property type="entry name" value="LysR family transcriptional regulator"/>
    <property type="match status" value="1"/>
</dbReference>
<dbReference type="PANTHER" id="PTHR30346">
    <property type="entry name" value="TRANSCRIPTIONAL DUAL REGULATOR HCAR-RELATED"/>
    <property type="match status" value="1"/>
</dbReference>
<evidence type="ECO:0000256" key="3">
    <source>
        <dbReference type="ARBA" id="ARBA00023125"/>
    </source>
</evidence>
<dbReference type="EMBL" id="SSWX01000010">
    <property type="protein sequence ID" value="THJ33458.1"/>
    <property type="molecule type" value="Genomic_DNA"/>
</dbReference>
<proteinExistence type="inferred from homology"/>
<dbReference type="Proteomes" id="UP000306236">
    <property type="component" value="Unassembled WGS sequence"/>
</dbReference>
<evidence type="ECO:0000313" key="7">
    <source>
        <dbReference type="Proteomes" id="UP000306236"/>
    </source>
</evidence>
<name>A0A4S5BU39_9BURK</name>
<dbReference type="PANTHER" id="PTHR30346:SF0">
    <property type="entry name" value="HCA OPERON TRANSCRIPTIONAL ACTIVATOR HCAR"/>
    <property type="match status" value="1"/>
</dbReference>
<organism evidence="6 7">
    <name type="scientific">Lampropedia aestuarii</name>
    <dbReference type="NCBI Taxonomy" id="2562762"/>
    <lineage>
        <taxon>Bacteria</taxon>
        <taxon>Pseudomonadati</taxon>
        <taxon>Pseudomonadota</taxon>
        <taxon>Betaproteobacteria</taxon>
        <taxon>Burkholderiales</taxon>
        <taxon>Comamonadaceae</taxon>
        <taxon>Lampropedia</taxon>
    </lineage>
</organism>
<dbReference type="AlphaFoldDB" id="A0A4S5BU39"/>
<keyword evidence="7" id="KW-1185">Reference proteome</keyword>
<evidence type="ECO:0000256" key="1">
    <source>
        <dbReference type="ARBA" id="ARBA00009437"/>
    </source>
</evidence>
<dbReference type="RefSeq" id="WP_136406383.1">
    <property type="nucleotide sequence ID" value="NZ_SSWX01000010.1"/>
</dbReference>
<dbReference type="PROSITE" id="PS50931">
    <property type="entry name" value="HTH_LYSR"/>
    <property type="match status" value="1"/>
</dbReference>
<dbReference type="Gene3D" id="3.40.190.10">
    <property type="entry name" value="Periplasmic binding protein-like II"/>
    <property type="match status" value="2"/>
</dbReference>
<dbReference type="SUPFAM" id="SSF46785">
    <property type="entry name" value="Winged helix' DNA-binding domain"/>
    <property type="match status" value="1"/>
</dbReference>
<evidence type="ECO:0000259" key="5">
    <source>
        <dbReference type="PROSITE" id="PS50931"/>
    </source>
</evidence>
<dbReference type="GO" id="GO:0003700">
    <property type="term" value="F:DNA-binding transcription factor activity"/>
    <property type="evidence" value="ECO:0007669"/>
    <property type="project" value="InterPro"/>
</dbReference>
<keyword evidence="3" id="KW-0238">DNA-binding</keyword>
<dbReference type="OrthoDB" id="5292387at2"/>
<dbReference type="Pfam" id="PF03466">
    <property type="entry name" value="LysR_substrate"/>
    <property type="match status" value="1"/>
</dbReference>
<dbReference type="Pfam" id="PF00126">
    <property type="entry name" value="HTH_1"/>
    <property type="match status" value="1"/>
</dbReference>
<comment type="similarity">
    <text evidence="1">Belongs to the LysR transcriptional regulatory family.</text>
</comment>
<dbReference type="Gene3D" id="1.10.10.10">
    <property type="entry name" value="Winged helix-like DNA-binding domain superfamily/Winged helix DNA-binding domain"/>
    <property type="match status" value="1"/>
</dbReference>
<evidence type="ECO:0000256" key="2">
    <source>
        <dbReference type="ARBA" id="ARBA00023015"/>
    </source>
</evidence>